<evidence type="ECO:0000313" key="1">
    <source>
        <dbReference type="EMBL" id="KAF8763171.1"/>
    </source>
</evidence>
<organism evidence="1 2">
    <name type="scientific">Argiope bruennichi</name>
    <name type="common">Wasp spider</name>
    <name type="synonym">Aranea bruennichi</name>
    <dbReference type="NCBI Taxonomy" id="94029"/>
    <lineage>
        <taxon>Eukaryota</taxon>
        <taxon>Metazoa</taxon>
        <taxon>Ecdysozoa</taxon>
        <taxon>Arthropoda</taxon>
        <taxon>Chelicerata</taxon>
        <taxon>Arachnida</taxon>
        <taxon>Araneae</taxon>
        <taxon>Araneomorphae</taxon>
        <taxon>Entelegynae</taxon>
        <taxon>Araneoidea</taxon>
        <taxon>Araneidae</taxon>
        <taxon>Argiope</taxon>
    </lineage>
</organism>
<evidence type="ECO:0000313" key="2">
    <source>
        <dbReference type="Proteomes" id="UP000807504"/>
    </source>
</evidence>
<gene>
    <name evidence="1" type="ORF">HNY73_021378</name>
</gene>
<reference evidence="1" key="1">
    <citation type="journal article" date="2020" name="bioRxiv">
        <title>Chromosome-level reference genome of the European wasp spider Argiope bruennichi: a resource for studies on range expansion and evolutionary adaptation.</title>
        <authorList>
            <person name="Sheffer M.M."/>
            <person name="Hoppe A."/>
            <person name="Krehenwinkel H."/>
            <person name="Uhl G."/>
            <person name="Kuss A.W."/>
            <person name="Jensen L."/>
            <person name="Jensen C."/>
            <person name="Gillespie R.G."/>
            <person name="Hoff K.J."/>
            <person name="Prost S."/>
        </authorList>
    </citation>
    <scope>NUCLEOTIDE SEQUENCE</scope>
</reference>
<dbReference type="EMBL" id="JABXBU010002231">
    <property type="protein sequence ID" value="KAF8763171.1"/>
    <property type="molecule type" value="Genomic_DNA"/>
</dbReference>
<reference evidence="1" key="2">
    <citation type="submission" date="2020-06" db="EMBL/GenBank/DDBJ databases">
        <authorList>
            <person name="Sheffer M."/>
        </authorList>
    </citation>
    <scope>NUCLEOTIDE SEQUENCE</scope>
</reference>
<sequence length="134" mass="15699">MQVAHNNPLDDDLGNYPRTQPQKVFLLPFLPSLHKADKGAGEDLGQWSTFRKLAMRLLSMPGQFLFSTSVMLSTPECLNRPTMKFRNSYYYNADQGFRMDLDPSWNRINEFRHREKEMKGRIPVCLQRQYGKII</sequence>
<comment type="caution">
    <text evidence="1">The sequence shown here is derived from an EMBL/GenBank/DDBJ whole genome shotgun (WGS) entry which is preliminary data.</text>
</comment>
<dbReference type="Proteomes" id="UP000807504">
    <property type="component" value="Unassembled WGS sequence"/>
</dbReference>
<dbReference type="AlphaFoldDB" id="A0A8T0DZN8"/>
<accession>A0A8T0DZN8</accession>
<proteinExistence type="predicted"/>
<protein>
    <submittedName>
        <fullName evidence="1">Uncharacterized protein</fullName>
    </submittedName>
</protein>
<keyword evidence="2" id="KW-1185">Reference proteome</keyword>
<name>A0A8T0DZN8_ARGBR</name>